<accession>A0A817AXL7</accession>
<feature type="region of interest" description="Disordered" evidence="1">
    <location>
        <begin position="1"/>
        <end position="32"/>
    </location>
</feature>
<dbReference type="EMBL" id="HG994358">
    <property type="protein sequence ID" value="CAF2292552.1"/>
    <property type="molecule type" value="Genomic_DNA"/>
</dbReference>
<name>A0A817AXL7_BRANA</name>
<sequence>MTGHAGLSNMETEEEKQEADVPKQGGGEEDCEEDDLFEINLEAVSDAKSSRRYECQRFPARTGSVLLANCLLPAADISVPCRRRQGLGMIWFGLKSSSMLKI</sequence>
<organism evidence="2">
    <name type="scientific">Brassica napus</name>
    <name type="common">Rape</name>
    <dbReference type="NCBI Taxonomy" id="3708"/>
    <lineage>
        <taxon>Eukaryota</taxon>
        <taxon>Viridiplantae</taxon>
        <taxon>Streptophyta</taxon>
        <taxon>Embryophyta</taxon>
        <taxon>Tracheophyta</taxon>
        <taxon>Spermatophyta</taxon>
        <taxon>Magnoliopsida</taxon>
        <taxon>eudicotyledons</taxon>
        <taxon>Gunneridae</taxon>
        <taxon>Pentapetalae</taxon>
        <taxon>rosids</taxon>
        <taxon>malvids</taxon>
        <taxon>Brassicales</taxon>
        <taxon>Brassicaceae</taxon>
        <taxon>Brassiceae</taxon>
        <taxon>Brassica</taxon>
    </lineage>
</organism>
<dbReference type="Proteomes" id="UP001295469">
    <property type="component" value="Chromosome A04"/>
</dbReference>
<evidence type="ECO:0000256" key="1">
    <source>
        <dbReference type="SAM" id="MobiDB-lite"/>
    </source>
</evidence>
<gene>
    <name evidence="2" type="ORF">DARMORV10_A04P27790.1</name>
</gene>
<proteinExistence type="predicted"/>
<dbReference type="AlphaFoldDB" id="A0A817AXL7"/>
<evidence type="ECO:0000313" key="2">
    <source>
        <dbReference type="EMBL" id="CAF2292552.1"/>
    </source>
</evidence>
<protein>
    <submittedName>
        <fullName evidence="2">(rape) hypothetical protein</fullName>
    </submittedName>
</protein>
<reference evidence="2" key="1">
    <citation type="submission" date="2021-01" db="EMBL/GenBank/DDBJ databases">
        <authorList>
            <consortium name="Genoscope - CEA"/>
            <person name="William W."/>
        </authorList>
    </citation>
    <scope>NUCLEOTIDE SEQUENCE</scope>
</reference>